<organism evidence="1 2">
    <name type="scientific">Vermiconidia calcicola</name>
    <dbReference type="NCBI Taxonomy" id="1690605"/>
    <lineage>
        <taxon>Eukaryota</taxon>
        <taxon>Fungi</taxon>
        <taxon>Dikarya</taxon>
        <taxon>Ascomycota</taxon>
        <taxon>Pezizomycotina</taxon>
        <taxon>Dothideomycetes</taxon>
        <taxon>Dothideomycetidae</taxon>
        <taxon>Mycosphaerellales</taxon>
        <taxon>Extremaceae</taxon>
        <taxon>Vermiconidia</taxon>
    </lineage>
</organism>
<sequence>MAARRPSSVCLFCQSRKSLVGRRRLTTTAKQRLETIAIQPEDDGFMHNNGNRSEAQQRELEPVGPILSVDENVRQWKPESALDDFREALLGFEALSKRRDLRLQVLRKLSNPWPDVRKDHYSHNAGHIPRSQLPPELRLPEASAALIPHAAFRAALKLALNDKQIRKILRVQLLRCECPREILRIVAVAMQNKLTALSLSILAEPIIRALYRCRKNVSDPEVLRVLNTIIARFSKANLPVNPSLLWLGLRFAARTRSLNCMKRYLQLIREANVGITANVFRSAIAKFSIGHRGLGEIRNGRWRRDQLLQVLKGFEDADDLPEEEQYHLGSFLERKDWQYLHGWVAVLARCKDSEGVWKEWELWKQSPARVRPKTLKCQATTMTSRKRGDYWFVEQMTMSGDMEKAWKVVKETGLPFSSFKDRIKTRLLDGIEFATVWDEDVRSEMLRKYDQDLRKIERALGVRWSAQANGEEGHGIHELIGDQEEALERLSADDWKLDPDFGFPYDGDSDVLVPEREERSLHDAEERGLAQQDGDPKA</sequence>
<protein>
    <submittedName>
        <fullName evidence="1">Uncharacterized protein</fullName>
    </submittedName>
</protein>
<reference evidence="1" key="1">
    <citation type="submission" date="2023-07" db="EMBL/GenBank/DDBJ databases">
        <title>Black Yeasts Isolated from many extreme environments.</title>
        <authorList>
            <person name="Coleine C."/>
            <person name="Stajich J.E."/>
            <person name="Selbmann L."/>
        </authorList>
    </citation>
    <scope>NUCLEOTIDE SEQUENCE</scope>
    <source>
        <strain evidence="1">CCFEE 5714</strain>
    </source>
</reference>
<accession>A0ACC3NK72</accession>
<evidence type="ECO:0000313" key="2">
    <source>
        <dbReference type="Proteomes" id="UP001281147"/>
    </source>
</evidence>
<evidence type="ECO:0000313" key="1">
    <source>
        <dbReference type="EMBL" id="KAK3717624.1"/>
    </source>
</evidence>
<comment type="caution">
    <text evidence="1">The sequence shown here is derived from an EMBL/GenBank/DDBJ whole genome shotgun (WGS) entry which is preliminary data.</text>
</comment>
<dbReference type="EMBL" id="JAUTXU010000036">
    <property type="protein sequence ID" value="KAK3717624.1"/>
    <property type="molecule type" value="Genomic_DNA"/>
</dbReference>
<name>A0ACC3NK72_9PEZI</name>
<dbReference type="Proteomes" id="UP001281147">
    <property type="component" value="Unassembled WGS sequence"/>
</dbReference>
<gene>
    <name evidence="1" type="ORF">LTR37_005691</name>
</gene>
<proteinExistence type="predicted"/>
<keyword evidence="2" id="KW-1185">Reference proteome</keyword>